<evidence type="ECO:0000256" key="5">
    <source>
        <dbReference type="SAM" id="Coils"/>
    </source>
</evidence>
<accession>A0AAN7LD71</accession>
<evidence type="ECO:0000313" key="7">
    <source>
        <dbReference type="EMBL" id="KAK4778582.1"/>
    </source>
</evidence>
<dbReference type="InterPro" id="IPR007656">
    <property type="entry name" value="GTD-bd"/>
</dbReference>
<gene>
    <name evidence="7" type="ORF">SAY86_006110</name>
</gene>
<keyword evidence="4" id="KW-0472">Membrane</keyword>
<feature type="coiled-coil region" evidence="5">
    <location>
        <begin position="56"/>
        <end position="129"/>
    </location>
</feature>
<organism evidence="7 8">
    <name type="scientific">Trapa natans</name>
    <name type="common">Water chestnut</name>
    <dbReference type="NCBI Taxonomy" id="22666"/>
    <lineage>
        <taxon>Eukaryota</taxon>
        <taxon>Viridiplantae</taxon>
        <taxon>Streptophyta</taxon>
        <taxon>Embryophyta</taxon>
        <taxon>Tracheophyta</taxon>
        <taxon>Spermatophyta</taxon>
        <taxon>Magnoliopsida</taxon>
        <taxon>eudicotyledons</taxon>
        <taxon>Gunneridae</taxon>
        <taxon>Pentapetalae</taxon>
        <taxon>rosids</taxon>
        <taxon>malvids</taxon>
        <taxon>Myrtales</taxon>
        <taxon>Lythraceae</taxon>
        <taxon>Trapa</taxon>
    </lineage>
</organism>
<proteinExistence type="predicted"/>
<feature type="domain" description="GTD-binding" evidence="6">
    <location>
        <begin position="22"/>
        <end position="120"/>
    </location>
</feature>
<comment type="caution">
    <text evidence="7">The sequence shown here is derived from an EMBL/GenBank/DDBJ whole genome shotgun (WGS) entry which is preliminary data.</text>
</comment>
<evidence type="ECO:0000259" key="6">
    <source>
        <dbReference type="PROSITE" id="PS51775"/>
    </source>
</evidence>
<reference evidence="7 8" key="1">
    <citation type="journal article" date="2023" name="Hortic Res">
        <title>Pangenome of water caltrop reveals structural variations and asymmetric subgenome divergence after allopolyploidization.</title>
        <authorList>
            <person name="Zhang X."/>
            <person name="Chen Y."/>
            <person name="Wang L."/>
            <person name="Yuan Y."/>
            <person name="Fang M."/>
            <person name="Shi L."/>
            <person name="Lu R."/>
            <person name="Comes H.P."/>
            <person name="Ma Y."/>
            <person name="Chen Y."/>
            <person name="Huang G."/>
            <person name="Zhou Y."/>
            <person name="Zheng Z."/>
            <person name="Qiu Y."/>
        </authorList>
    </citation>
    <scope>NUCLEOTIDE SEQUENCE [LARGE SCALE GENOMIC DNA]</scope>
    <source>
        <strain evidence="7">F231</strain>
    </source>
</reference>
<evidence type="ECO:0000256" key="1">
    <source>
        <dbReference type="ARBA" id="ARBA00004167"/>
    </source>
</evidence>
<keyword evidence="5" id="KW-0175">Coiled coil</keyword>
<dbReference type="PROSITE" id="PS51775">
    <property type="entry name" value="GTD_BINDING"/>
    <property type="match status" value="1"/>
</dbReference>
<evidence type="ECO:0000313" key="8">
    <source>
        <dbReference type="Proteomes" id="UP001346149"/>
    </source>
</evidence>
<evidence type="ECO:0000256" key="3">
    <source>
        <dbReference type="ARBA" id="ARBA00022989"/>
    </source>
</evidence>
<keyword evidence="3" id="KW-1133">Transmembrane helix</keyword>
<dbReference type="Proteomes" id="UP001346149">
    <property type="component" value="Unassembled WGS sequence"/>
</dbReference>
<dbReference type="PANTHER" id="PTHR31448:SF9">
    <property type="entry name" value="MYOSIN-BINDING PROTEIN 6-RELATED"/>
    <property type="match status" value="1"/>
</dbReference>
<protein>
    <recommendedName>
        <fullName evidence="6">GTD-binding domain-containing protein</fullName>
    </recommendedName>
</protein>
<sequence>MEFAPQDSMDMNASSNDPENFSIMNQLRKKIRLDGKSLLALYMELDEEKSASEVAANNAMAMITRLQAEKAAVQMEAMQYQRMMEEQTEYDQEALQETNDLLDEREHELNILEAELEVYRKRFGCLKEDDYQLFKDDILPDNTLAGYAQNDHQETLE</sequence>
<dbReference type="Pfam" id="PF04576">
    <property type="entry name" value="Zein-binding"/>
    <property type="match status" value="1"/>
</dbReference>
<dbReference type="GO" id="GO:0080115">
    <property type="term" value="F:myosin XI tail binding"/>
    <property type="evidence" value="ECO:0007669"/>
    <property type="project" value="UniProtKB-ARBA"/>
</dbReference>
<dbReference type="PANTHER" id="PTHR31448">
    <property type="entry name" value="MYOSIN-BINDING PROTEIN 2"/>
    <property type="match status" value="1"/>
</dbReference>
<dbReference type="GO" id="GO:0016020">
    <property type="term" value="C:membrane"/>
    <property type="evidence" value="ECO:0007669"/>
    <property type="project" value="UniProtKB-SubCell"/>
</dbReference>
<comment type="subcellular location">
    <subcellularLocation>
        <location evidence="1">Membrane</location>
        <topology evidence="1">Single-pass membrane protein</topology>
    </subcellularLocation>
</comment>
<dbReference type="InterPro" id="IPR039306">
    <property type="entry name" value="MYOB"/>
</dbReference>
<keyword evidence="8" id="KW-1185">Reference proteome</keyword>
<dbReference type="AlphaFoldDB" id="A0AAN7LD71"/>
<evidence type="ECO:0000256" key="2">
    <source>
        <dbReference type="ARBA" id="ARBA00022692"/>
    </source>
</evidence>
<keyword evidence="2" id="KW-0812">Transmembrane</keyword>
<name>A0AAN7LD71_TRANT</name>
<evidence type="ECO:0000256" key="4">
    <source>
        <dbReference type="ARBA" id="ARBA00023136"/>
    </source>
</evidence>
<dbReference type="EMBL" id="JAXQNO010000017">
    <property type="protein sequence ID" value="KAK4778582.1"/>
    <property type="molecule type" value="Genomic_DNA"/>
</dbReference>